<dbReference type="Proteomes" id="UP000254925">
    <property type="component" value="Unassembled WGS sequence"/>
</dbReference>
<sequence>MAWEPQLLALGYEFVYFDGLSRFYVSTSHPELKASFGIGPNVFDGFELGETSPFAASLRLRLDHAKDEITRLNQQVAGMEERARFALSQEKTLNRRVAVLEQQLAEICNSYAWAVAAPLRSVERAAVSSLHHARAWTSLKPGSRLRRLARTVVVGLIQQVLKRPSLSALAKRSAARFPHINNRLRLMAYHQRAMSFMSQKRVPEDGLLDLSTEPLSVRLVYQRLMRARSNLDQSHPSTRTSNRDKPRLAYVSPLPPEQSGIADYSAELLPELVRHYAIDVIIAQKELSDPWIKANCTVRDLVWFERHAHSYDRIVYQFGNSLFHDHMFRLLDRYPGVVVLHDYYLGGLIAHLELYGGVSGFWASALYHSHGYQVLRDRFDPAKELEVVNNCPVNLSLLQRAQGVIVHSSYSRQLAEGHYGKSITRDWMIVPFPRRLPEAIDREAARKALGFGSTDFVICSFGILGETKLNLHLLEAWLKTPMAGEGNCHLIFVGQDSQNDLYCEQLRRAINASPAKSRVRITGFVPLETYRQYLQAADIAVQLRAHSRGETSAAVFDCLAYGVPTIVNANGSMVELPGGSVHMLPDELSVEDLAHAITTLRNEPGSRQTLSDEARRVAGQHSPHQVALRYRDAIETISRRAPATTDVRALAEHASLVAAPPDDERWLEIARKLARENPLQTGGIRQLLVDVSILARADFKTGIQRVVRSQLLALLNNPPVGFRVEPVWFGETNGHWHYRYARRYTLRLLGLPEDVLEDDPVDVADGDVFYMPDFWTDGVIRAAEVGLYADWRARGVRVTFMVYDVLPLTWPQFFPDRFSDIHAQWLLKVADNADRLICISHAVADETSRWLQAKRPEVLEKLEIVALHLGADIAASAPTMGMPADAHSVLEQLNLRPSFLMVGTVEPRKGHLQTLAAFDYLWQAGLDINLVIVGAEGWKSEPPEQRRTIPTIVQRLRHHPELGKRLFWLEGISDEYLEKVYADCVCLIAASEDEGFGLPLIEAARHGIPILARDIPVFREVAGAYASYFGSQDSEALAKVVTNWLELYAKGEHPKSDAMPWLTWAENVKRLKAILLDGSESRIGTHGKFVPAQAAGDGIRRSA</sequence>
<feature type="domain" description="Glycosyl transferase family 1" evidence="3">
    <location>
        <begin position="897"/>
        <end position="1048"/>
    </location>
</feature>
<dbReference type="GO" id="GO:0009103">
    <property type="term" value="P:lipopolysaccharide biosynthetic process"/>
    <property type="evidence" value="ECO:0007669"/>
    <property type="project" value="TreeGrafter"/>
</dbReference>
<dbReference type="CDD" id="cd03801">
    <property type="entry name" value="GT4_PimA-like"/>
    <property type="match status" value="1"/>
</dbReference>
<feature type="coiled-coil region" evidence="1">
    <location>
        <begin position="55"/>
        <end position="89"/>
    </location>
</feature>
<feature type="domain" description="Glycosyl transferase family 1" evidence="3">
    <location>
        <begin position="441"/>
        <end position="616"/>
    </location>
</feature>
<name>A0A370HK38_9HYPH</name>
<evidence type="ECO:0000256" key="1">
    <source>
        <dbReference type="SAM" id="Coils"/>
    </source>
</evidence>
<keyword evidence="5" id="KW-1185">Reference proteome</keyword>
<keyword evidence="1" id="KW-0175">Coiled coil</keyword>
<dbReference type="SUPFAM" id="SSF53756">
    <property type="entry name" value="UDP-Glycosyltransferase/glycogen phosphorylase"/>
    <property type="match status" value="2"/>
</dbReference>
<dbReference type="Pfam" id="PF00534">
    <property type="entry name" value="Glycos_transf_1"/>
    <property type="match status" value="2"/>
</dbReference>
<comment type="caution">
    <text evidence="4">The sequence shown here is derived from an EMBL/GenBank/DDBJ whole genome shotgun (WGS) entry which is preliminary data.</text>
</comment>
<keyword evidence="4" id="KW-0808">Transferase</keyword>
<gene>
    <name evidence="4" type="ORF">DES45_10558</name>
</gene>
<dbReference type="InterPro" id="IPR001296">
    <property type="entry name" value="Glyco_trans_1"/>
</dbReference>
<dbReference type="PANTHER" id="PTHR46401:SF9">
    <property type="entry name" value="MANNOSYLTRANSFERASE A"/>
    <property type="match status" value="1"/>
</dbReference>
<evidence type="ECO:0000259" key="3">
    <source>
        <dbReference type="Pfam" id="PF00534"/>
    </source>
</evidence>
<accession>A0A370HK38</accession>
<evidence type="ECO:0000256" key="2">
    <source>
        <dbReference type="SAM" id="MobiDB-lite"/>
    </source>
</evidence>
<dbReference type="CDD" id="cd03809">
    <property type="entry name" value="GT4_MtfB-like"/>
    <property type="match status" value="1"/>
</dbReference>
<reference evidence="4 5" key="1">
    <citation type="submission" date="2018-07" db="EMBL/GenBank/DDBJ databases">
        <title>Genomic Encyclopedia of Type Strains, Phase IV (KMG-IV): sequencing the most valuable type-strain genomes for metagenomic binning, comparative biology and taxonomic classification.</title>
        <authorList>
            <person name="Goeker M."/>
        </authorList>
    </citation>
    <scope>NUCLEOTIDE SEQUENCE [LARGE SCALE GENOMIC DNA]</scope>
    <source>
        <strain evidence="4 5">DSM 14364</strain>
    </source>
</reference>
<organism evidence="4 5">
    <name type="scientific">Microvirga subterranea</name>
    <dbReference type="NCBI Taxonomy" id="186651"/>
    <lineage>
        <taxon>Bacteria</taxon>
        <taxon>Pseudomonadati</taxon>
        <taxon>Pseudomonadota</taxon>
        <taxon>Alphaproteobacteria</taxon>
        <taxon>Hyphomicrobiales</taxon>
        <taxon>Methylobacteriaceae</taxon>
        <taxon>Microvirga</taxon>
    </lineage>
</organism>
<dbReference type="GO" id="GO:0016757">
    <property type="term" value="F:glycosyltransferase activity"/>
    <property type="evidence" value="ECO:0007669"/>
    <property type="project" value="InterPro"/>
</dbReference>
<protein>
    <submittedName>
        <fullName evidence="4">Glycosyltransferase involved in cell wall biosynthesis</fullName>
    </submittedName>
</protein>
<feature type="compositionally biased region" description="Polar residues" evidence="2">
    <location>
        <begin position="230"/>
        <end position="240"/>
    </location>
</feature>
<evidence type="ECO:0000313" key="4">
    <source>
        <dbReference type="EMBL" id="RDI58535.1"/>
    </source>
</evidence>
<feature type="region of interest" description="Disordered" evidence="2">
    <location>
        <begin position="230"/>
        <end position="249"/>
    </location>
</feature>
<evidence type="ECO:0000313" key="5">
    <source>
        <dbReference type="Proteomes" id="UP000254925"/>
    </source>
</evidence>
<dbReference type="Gene3D" id="3.40.50.2000">
    <property type="entry name" value="Glycogen Phosphorylase B"/>
    <property type="match status" value="2"/>
</dbReference>
<dbReference type="AlphaFoldDB" id="A0A370HK38"/>
<proteinExistence type="predicted"/>
<dbReference type="EMBL" id="QQBB01000005">
    <property type="protein sequence ID" value="RDI58535.1"/>
    <property type="molecule type" value="Genomic_DNA"/>
</dbReference>
<dbReference type="PANTHER" id="PTHR46401">
    <property type="entry name" value="GLYCOSYLTRANSFERASE WBBK-RELATED"/>
    <property type="match status" value="1"/>
</dbReference>